<dbReference type="EMBL" id="JACKWZ010000092">
    <property type="protein sequence ID" value="KAF9416309.1"/>
    <property type="molecule type" value="Genomic_DNA"/>
</dbReference>
<accession>A0A835GIG1</accession>
<reference evidence="1" key="1">
    <citation type="submission" date="2020-08" db="EMBL/GenBank/DDBJ databases">
        <title>Spodoptera exigua strain:BAW_Kor-Di-RS1 Genome sequencing and assembly.</title>
        <authorList>
            <person name="Kim J."/>
            <person name="Nam H.Y."/>
            <person name="Kwon M."/>
            <person name="Choi J.H."/>
            <person name="Cho S.R."/>
            <person name="Kim G.-H."/>
        </authorList>
    </citation>
    <scope>NUCLEOTIDE SEQUENCE</scope>
    <source>
        <strain evidence="1">BAW_Kor-Di-RS1</strain>
        <tissue evidence="1">Whole-body</tissue>
    </source>
</reference>
<name>A0A835GIG1_SPOEX</name>
<sequence>MTDINARDQLPGTSFAIEHGASVAARFPRFFDISNKKCINFLIGACVASQHILRIFGELQNASVAIRYIFLSKLRIKPVRNFGHTTIRYQKRSKLCNRLLTLPQWNKGENQ</sequence>
<comment type="caution">
    <text evidence="1">The sequence shown here is derived from an EMBL/GenBank/DDBJ whole genome shotgun (WGS) entry which is preliminary data.</text>
</comment>
<evidence type="ECO:0000313" key="2">
    <source>
        <dbReference type="Proteomes" id="UP000648187"/>
    </source>
</evidence>
<gene>
    <name evidence="1" type="ORF">HW555_006263</name>
</gene>
<dbReference type="AlphaFoldDB" id="A0A835GIG1"/>
<proteinExistence type="predicted"/>
<organism evidence="1 2">
    <name type="scientific">Spodoptera exigua</name>
    <name type="common">Beet armyworm</name>
    <name type="synonym">Noctua fulgens</name>
    <dbReference type="NCBI Taxonomy" id="7107"/>
    <lineage>
        <taxon>Eukaryota</taxon>
        <taxon>Metazoa</taxon>
        <taxon>Ecdysozoa</taxon>
        <taxon>Arthropoda</taxon>
        <taxon>Hexapoda</taxon>
        <taxon>Insecta</taxon>
        <taxon>Pterygota</taxon>
        <taxon>Neoptera</taxon>
        <taxon>Endopterygota</taxon>
        <taxon>Lepidoptera</taxon>
        <taxon>Glossata</taxon>
        <taxon>Ditrysia</taxon>
        <taxon>Noctuoidea</taxon>
        <taxon>Noctuidae</taxon>
        <taxon>Amphipyrinae</taxon>
        <taxon>Spodoptera</taxon>
    </lineage>
</organism>
<dbReference type="Proteomes" id="UP000648187">
    <property type="component" value="Unassembled WGS sequence"/>
</dbReference>
<protein>
    <submittedName>
        <fullName evidence="1">Uncharacterized protein</fullName>
    </submittedName>
</protein>
<evidence type="ECO:0000313" key="1">
    <source>
        <dbReference type="EMBL" id="KAF9416309.1"/>
    </source>
</evidence>
<keyword evidence="2" id="KW-1185">Reference proteome</keyword>